<dbReference type="CDD" id="cd04184">
    <property type="entry name" value="GT2_RfbC_Mx_like"/>
    <property type="match status" value="1"/>
</dbReference>
<organism evidence="4 5">
    <name type="scientific">Bifidobacterium apri</name>
    <dbReference type="NCBI Taxonomy" id="1769423"/>
    <lineage>
        <taxon>Bacteria</taxon>
        <taxon>Bacillati</taxon>
        <taxon>Actinomycetota</taxon>
        <taxon>Actinomycetes</taxon>
        <taxon>Bifidobacteriales</taxon>
        <taxon>Bifidobacteriaceae</taxon>
        <taxon>Bifidobacterium</taxon>
    </lineage>
</organism>
<comment type="caution">
    <text evidence="4">The sequence shown here is derived from an EMBL/GenBank/DDBJ whole genome shotgun (WGS) entry which is preliminary data.</text>
</comment>
<dbReference type="PANTHER" id="PTHR43179:SF7">
    <property type="entry name" value="RHAMNOSYLTRANSFERASE WBBL"/>
    <property type="match status" value="1"/>
</dbReference>
<dbReference type="GO" id="GO:0016757">
    <property type="term" value="F:glycosyltransferase activity"/>
    <property type="evidence" value="ECO:0007669"/>
    <property type="project" value="UniProtKB-KW"/>
</dbReference>
<evidence type="ECO:0000256" key="1">
    <source>
        <dbReference type="SAM" id="MobiDB-lite"/>
    </source>
</evidence>
<sequence length="1134" mass="129022">MSETSSADNIKIFVSCHKPGIHFPNNSLLQPIHVGAALSPIVLPGVQRDDEGDTISEKNKSYCELTGQYWAWKNTSADYYGFLHYRRYFNFTDTKFPEHQEPFIFGDVVFDRNDDQTLAKIGFNEDTMRKVITSHDFIAPTPVEALDHATVYEQYQASAGHHIEDLDTCMAIIRQRYPEIWRSAKKYLSNKKVFACNMFVMKKDIFNRYCEFLFSVLAEHERLRDISHYSAIGRRVSGYLGERLCGIYLQYLYDEGYNGIDLQRVFFRNPNDSVTDAVKQHQETSSSNAIRMSHISRGTGKVYSLINIDEDIAYDGVIASSASLNGHQLPSKLLTINNKLVLVLPLIRDKQTVSIRAVRDGKTVEDSQVVLSPKGAAAESRFNTLRRDAVASAIRRCDENLVPEDVQVHIEQIIPDLDGTDIVHGSVVIPITGMHNDPHEFVDIQALNDSGEAFNLSEWVCMGDLRDDTQAQPGLQVRRISYSLRVPSGSTFFVWAHFPDSDAQDGFQYCDAASAMRMRMQWKLNTLPACQAGNYDSWFRNQHKSRPDELELQRKVAFETRPKFSIIVPLYKTPISFLRDMASSVLNQTYSSWELLLVNASSEDAQLDQAVSSLCKSDKRIKEIRLPENQGITLNTNAGITAATGDFLCFLDHDDFLEPDALYWYALAVNKHPETGMLYCDEDKYDGGTYREPFFKPDWNPDLLLGMNYVCHFLTVRKSIMDTLDLPGKEYDGSQDWHMTFRIGEQAKYVHHEPRVLYHWRVHSNSTAQNAEQKSYTLDSSKLAVQTHLERERIDADVEESPIAPRRFVVKYHLGNSCESMHQEDGNPADLSAAEQSDNFPSEELTHGEPLVSIIIPNKDSVPVLHRCLMSIRKFTTYHNYEIVVVENNSNDNDTFTYYEKIQHADARIRVVYDKDVHGFNFSQIVNFGARNAQGDYFLLLNNDTEVITPDWIQELVGPCTRKDVGITGAKLLFPDDTIQHAGIACGPDGPGHLYYQMPYRNTGNFEATIVARDVAAVTGACMMVSRKTFEEVQGYDEDLAVNYNDVDFCYRVRKIGKLVVFCPTAMLRHYESVSRGPETSGPKAIRFQKERGQLMERWPETFSAETAPYTNPNLIFGNMYEVLNPAPTPVKEW</sequence>
<feature type="domain" description="Glycosyltransferase 2-like" evidence="2">
    <location>
        <begin position="853"/>
        <end position="972"/>
    </location>
</feature>
<proteinExistence type="predicted"/>
<dbReference type="InterPro" id="IPR029044">
    <property type="entry name" value="Nucleotide-diphossugar_trans"/>
</dbReference>
<dbReference type="EMBL" id="WBSO01000009">
    <property type="protein sequence ID" value="KAB8297469.1"/>
    <property type="molecule type" value="Genomic_DNA"/>
</dbReference>
<evidence type="ECO:0000259" key="3">
    <source>
        <dbReference type="Pfam" id="PF14393"/>
    </source>
</evidence>
<protein>
    <submittedName>
        <fullName evidence="4">Glycosyl transferase family 2</fullName>
    </submittedName>
</protein>
<evidence type="ECO:0000259" key="2">
    <source>
        <dbReference type="Pfam" id="PF00535"/>
    </source>
</evidence>
<reference evidence="4 5" key="1">
    <citation type="submission" date="2019-09" db="EMBL/GenBank/DDBJ databases">
        <title>Characterization of the phylogenetic diversity of two novel species belonging to the genus Bifidobacterium: Bifidobacterium cebidarum sp. nov. and Bifidobacterium leontopitheci sp. nov.</title>
        <authorList>
            <person name="Lugli G.A."/>
            <person name="Duranti S."/>
            <person name="Milani C."/>
            <person name="Turroni F."/>
            <person name="Ventura M."/>
        </authorList>
    </citation>
    <scope>NUCLEOTIDE SEQUENCE [LARGE SCALE GENOMIC DNA]</scope>
    <source>
        <strain evidence="4 5">DSM 100238</strain>
    </source>
</reference>
<evidence type="ECO:0000313" key="5">
    <source>
        <dbReference type="Proteomes" id="UP000440041"/>
    </source>
</evidence>
<gene>
    <name evidence="4" type="ORF">DSM100238_1254</name>
</gene>
<feature type="domain" description="DUF4422" evidence="3">
    <location>
        <begin position="11"/>
        <end position="250"/>
    </location>
</feature>
<name>A0A6A2VXD1_9BIFI</name>
<accession>A0A6A2VXD1</accession>
<dbReference type="Pfam" id="PF00535">
    <property type="entry name" value="Glycos_transf_2"/>
    <property type="match status" value="2"/>
</dbReference>
<dbReference type="InterPro" id="IPR025536">
    <property type="entry name" value="DUF4422"/>
</dbReference>
<dbReference type="SUPFAM" id="SSF53448">
    <property type="entry name" value="Nucleotide-diphospho-sugar transferases"/>
    <property type="match status" value="2"/>
</dbReference>
<feature type="region of interest" description="Disordered" evidence="1">
    <location>
        <begin position="819"/>
        <end position="844"/>
    </location>
</feature>
<dbReference type="Proteomes" id="UP000440041">
    <property type="component" value="Unassembled WGS sequence"/>
</dbReference>
<keyword evidence="4" id="KW-0808">Transferase</keyword>
<dbReference type="Pfam" id="PF14393">
    <property type="entry name" value="DUF4422"/>
    <property type="match status" value="1"/>
</dbReference>
<dbReference type="AlphaFoldDB" id="A0A6A2VXD1"/>
<dbReference type="PANTHER" id="PTHR43179">
    <property type="entry name" value="RHAMNOSYLTRANSFERASE WBBL"/>
    <property type="match status" value="1"/>
</dbReference>
<dbReference type="InterPro" id="IPR001173">
    <property type="entry name" value="Glyco_trans_2-like"/>
</dbReference>
<keyword evidence="5" id="KW-1185">Reference proteome</keyword>
<feature type="domain" description="Glycosyltransferase 2-like" evidence="2">
    <location>
        <begin position="565"/>
        <end position="674"/>
    </location>
</feature>
<evidence type="ECO:0000313" key="4">
    <source>
        <dbReference type="EMBL" id="KAB8297469.1"/>
    </source>
</evidence>
<dbReference type="Gene3D" id="3.90.550.10">
    <property type="entry name" value="Spore Coat Polysaccharide Biosynthesis Protein SpsA, Chain A"/>
    <property type="match status" value="2"/>
</dbReference>
<dbReference type="OrthoDB" id="9788101at2"/>
<dbReference type="CDD" id="cd04186">
    <property type="entry name" value="GT_2_like_c"/>
    <property type="match status" value="1"/>
</dbReference>